<accession>A0A657M0K1</accession>
<dbReference type="GO" id="GO:0019563">
    <property type="term" value="P:glycerol catabolic process"/>
    <property type="evidence" value="ECO:0007669"/>
    <property type="project" value="TreeGrafter"/>
</dbReference>
<dbReference type="PANTHER" id="PTHR28629">
    <property type="entry name" value="TRIOKINASE/FMN CYCLASE"/>
    <property type="match status" value="1"/>
</dbReference>
<dbReference type="PROSITE" id="PS51480">
    <property type="entry name" value="DHAL"/>
    <property type="match status" value="1"/>
</dbReference>
<proteinExistence type="predicted"/>
<evidence type="ECO:0000313" key="5">
    <source>
        <dbReference type="Proteomes" id="UP000182661"/>
    </source>
</evidence>
<dbReference type="SMART" id="SM01120">
    <property type="entry name" value="Dak2"/>
    <property type="match status" value="1"/>
</dbReference>
<protein>
    <submittedName>
        <fullName evidence="4">Dihydroxyacetone kinase</fullName>
    </submittedName>
</protein>
<dbReference type="GO" id="GO:0005829">
    <property type="term" value="C:cytosol"/>
    <property type="evidence" value="ECO:0007669"/>
    <property type="project" value="TreeGrafter"/>
</dbReference>
<dbReference type="NCBIfam" id="TIGR02365">
    <property type="entry name" value="dha_L_ycgS"/>
    <property type="match status" value="1"/>
</dbReference>
<dbReference type="PANTHER" id="PTHR28629:SF4">
    <property type="entry name" value="TRIOKINASE_FMN CYCLASE"/>
    <property type="match status" value="1"/>
</dbReference>
<dbReference type="AlphaFoldDB" id="A0A657M0K1"/>
<dbReference type="FunFam" id="1.25.40.340:FF:000002">
    <property type="entry name" value="Dihydroxyacetone kinase, L subunit"/>
    <property type="match status" value="1"/>
</dbReference>
<keyword evidence="2 4" id="KW-0418">Kinase</keyword>
<dbReference type="Gene3D" id="1.25.40.340">
    <property type="match status" value="1"/>
</dbReference>
<organism evidence="4 5">
    <name type="scientific">Pararhizobium antarcticum</name>
    <dbReference type="NCBI Taxonomy" id="1798805"/>
    <lineage>
        <taxon>Bacteria</taxon>
        <taxon>Pseudomonadati</taxon>
        <taxon>Pseudomonadota</taxon>
        <taxon>Alphaproteobacteria</taxon>
        <taxon>Hyphomicrobiales</taxon>
        <taxon>Rhizobiaceae</taxon>
        <taxon>Rhizobium/Agrobacterium group</taxon>
        <taxon>Pararhizobium</taxon>
    </lineage>
</organism>
<dbReference type="Pfam" id="PF02734">
    <property type="entry name" value="Dak2"/>
    <property type="match status" value="1"/>
</dbReference>
<evidence type="ECO:0000259" key="3">
    <source>
        <dbReference type="PROSITE" id="PS51480"/>
    </source>
</evidence>
<reference evidence="4 5" key="1">
    <citation type="submission" date="2016-02" db="EMBL/GenBank/DDBJ databases">
        <title>Genome sequencing of a beta-galactosidase producing bacteria Rhizobium sp. 59.</title>
        <authorList>
            <person name="Wang D."/>
            <person name="Kot W."/>
            <person name="Qin Y."/>
            <person name="Hansen L."/>
            <person name="Naqvi K."/>
            <person name="Rensing C."/>
        </authorList>
    </citation>
    <scope>NUCLEOTIDE SEQUENCE [LARGE SCALE GENOMIC DNA]</scope>
    <source>
        <strain evidence="4 5">59</strain>
    </source>
</reference>
<evidence type="ECO:0000256" key="2">
    <source>
        <dbReference type="ARBA" id="ARBA00022777"/>
    </source>
</evidence>
<name>A0A657M0K1_9HYPH</name>
<evidence type="ECO:0000256" key="1">
    <source>
        <dbReference type="ARBA" id="ARBA00022679"/>
    </source>
</evidence>
<gene>
    <name evidence="4" type="ORF">AX760_00725</name>
</gene>
<comment type="caution">
    <text evidence="4">The sequence shown here is derived from an EMBL/GenBank/DDBJ whole genome shotgun (WGS) entry which is preliminary data.</text>
</comment>
<dbReference type="InterPro" id="IPR050861">
    <property type="entry name" value="Dihydroxyacetone_Kinase"/>
</dbReference>
<sequence length="203" mass="21109">MPVLVRIGPVIAACCADIARHADRLNRLDGAIGDGDHGTNMQRGCEALLAESQRLEALPLAQSLAEAGRILVMTIGGAAGPLYGTLLMELGRAMSETSGTDDFPTAFAHAVNAVARRGKSGTGDKTLLDVLFPLSDLLAADNKFETTPAKVAALAEMTVAMRARRGRASFLGERSIGHMDPGAASCALLVAAVCREINGGRRA</sequence>
<evidence type="ECO:0000313" key="4">
    <source>
        <dbReference type="EMBL" id="OJG01594.1"/>
    </source>
</evidence>
<keyword evidence="1" id="KW-0808">Transferase</keyword>
<dbReference type="GO" id="GO:0004371">
    <property type="term" value="F:glycerone kinase activity"/>
    <property type="evidence" value="ECO:0007669"/>
    <property type="project" value="InterPro"/>
</dbReference>
<dbReference type="InterPro" id="IPR036117">
    <property type="entry name" value="DhaL_dom_sf"/>
</dbReference>
<dbReference type="InterPro" id="IPR012737">
    <property type="entry name" value="DhaK_L_YcgS"/>
</dbReference>
<dbReference type="EMBL" id="LSRP01000001">
    <property type="protein sequence ID" value="OJG01594.1"/>
    <property type="molecule type" value="Genomic_DNA"/>
</dbReference>
<dbReference type="Proteomes" id="UP000182661">
    <property type="component" value="Unassembled WGS sequence"/>
</dbReference>
<feature type="domain" description="DhaL" evidence="3">
    <location>
        <begin position="5"/>
        <end position="195"/>
    </location>
</feature>
<dbReference type="SUPFAM" id="SSF101473">
    <property type="entry name" value="DhaL-like"/>
    <property type="match status" value="1"/>
</dbReference>
<keyword evidence="5" id="KW-1185">Reference proteome</keyword>
<dbReference type="InterPro" id="IPR004007">
    <property type="entry name" value="DhaL_dom"/>
</dbReference>